<comment type="caution">
    <text evidence="10">The sequence shown here is derived from an EMBL/GenBank/DDBJ whole genome shotgun (WGS) entry which is preliminary data.</text>
</comment>
<dbReference type="Gene3D" id="1.10.287.1080">
    <property type="entry name" value="MazG-like"/>
    <property type="match status" value="1"/>
</dbReference>
<dbReference type="Proteomes" id="UP001519290">
    <property type="component" value="Unassembled WGS sequence"/>
</dbReference>
<proteinExistence type="predicted"/>
<keyword evidence="6" id="KW-0547">Nucleotide-binding</keyword>
<keyword evidence="11" id="KW-1185">Reference proteome</keyword>
<dbReference type="RefSeq" id="WP_209903448.1">
    <property type="nucleotide sequence ID" value="NZ_BAAAJW010000023.1"/>
</dbReference>
<organism evidence="10 11">
    <name type="scientific">Brachybacterium sacelli</name>
    <dbReference type="NCBI Taxonomy" id="173364"/>
    <lineage>
        <taxon>Bacteria</taxon>
        <taxon>Bacillati</taxon>
        <taxon>Actinomycetota</taxon>
        <taxon>Actinomycetes</taxon>
        <taxon>Micrococcales</taxon>
        <taxon>Dermabacteraceae</taxon>
        <taxon>Brachybacterium</taxon>
    </lineage>
</organism>
<evidence type="ECO:0000256" key="3">
    <source>
        <dbReference type="ARBA" id="ARBA00012414"/>
    </source>
</evidence>
<evidence type="ECO:0000313" key="10">
    <source>
        <dbReference type="EMBL" id="MBP2382952.1"/>
    </source>
</evidence>
<keyword evidence="5" id="KW-0028">Amino-acid biosynthesis</keyword>
<evidence type="ECO:0000256" key="4">
    <source>
        <dbReference type="ARBA" id="ARBA00013336"/>
    </source>
</evidence>
<comment type="catalytic activity">
    <reaction evidence="1">
        <text>1-(5-phospho-beta-D-ribosyl)-ATP + H2O = 1-(5-phospho-beta-D-ribosyl)-5'-AMP + diphosphate + H(+)</text>
        <dbReference type="Rhea" id="RHEA:22828"/>
        <dbReference type="ChEBI" id="CHEBI:15377"/>
        <dbReference type="ChEBI" id="CHEBI:15378"/>
        <dbReference type="ChEBI" id="CHEBI:33019"/>
        <dbReference type="ChEBI" id="CHEBI:59457"/>
        <dbReference type="ChEBI" id="CHEBI:73183"/>
        <dbReference type="EC" id="3.6.1.31"/>
    </reaction>
</comment>
<evidence type="ECO:0000256" key="7">
    <source>
        <dbReference type="ARBA" id="ARBA00022801"/>
    </source>
</evidence>
<protein>
    <recommendedName>
        <fullName evidence="4">Phosphoribosyl-ATP pyrophosphatase</fullName>
        <ecNumber evidence="3">3.6.1.31</ecNumber>
    </recommendedName>
</protein>
<evidence type="ECO:0000256" key="9">
    <source>
        <dbReference type="ARBA" id="ARBA00023102"/>
    </source>
</evidence>
<dbReference type="EMBL" id="JAGIOD010000002">
    <property type="protein sequence ID" value="MBP2382952.1"/>
    <property type="molecule type" value="Genomic_DNA"/>
</dbReference>
<evidence type="ECO:0000256" key="5">
    <source>
        <dbReference type="ARBA" id="ARBA00022605"/>
    </source>
</evidence>
<comment type="pathway">
    <text evidence="2">Amino-acid biosynthesis; L-histidine biosynthesis; L-histidine from 5-phospho-alpha-D-ribose 1-diphosphate: step 2/9.</text>
</comment>
<evidence type="ECO:0000313" key="11">
    <source>
        <dbReference type="Proteomes" id="UP001519290"/>
    </source>
</evidence>
<evidence type="ECO:0000256" key="2">
    <source>
        <dbReference type="ARBA" id="ARBA00005204"/>
    </source>
</evidence>
<accession>A0ABS4X3E2</accession>
<evidence type="ECO:0000256" key="8">
    <source>
        <dbReference type="ARBA" id="ARBA00022840"/>
    </source>
</evidence>
<reference evidence="10 11" key="1">
    <citation type="submission" date="2021-03" db="EMBL/GenBank/DDBJ databases">
        <title>Sequencing the genomes of 1000 actinobacteria strains.</title>
        <authorList>
            <person name="Klenk H.-P."/>
        </authorList>
    </citation>
    <scope>NUCLEOTIDE SEQUENCE [LARGE SCALE GENOMIC DNA]</scope>
    <source>
        <strain evidence="10 11">DSM 14566</strain>
    </source>
</reference>
<dbReference type="InterPro" id="IPR008179">
    <property type="entry name" value="HisE"/>
</dbReference>
<dbReference type="Pfam" id="PF01503">
    <property type="entry name" value="PRA-PH"/>
    <property type="match status" value="1"/>
</dbReference>
<dbReference type="NCBIfam" id="TIGR03188">
    <property type="entry name" value="histidine_hisI"/>
    <property type="match status" value="1"/>
</dbReference>
<name>A0ABS4X3E2_9MICO</name>
<sequence length="87" mass="9708">MKDVEALFAVLTEKAHARPEGSGTVRELDGVVHQIGKRFVVRAAEVRMACEDESKDDAAMEISQLLHHLQVKMVAKNISLANVFRQH</sequence>
<dbReference type="GO" id="GO:0004636">
    <property type="term" value="F:phosphoribosyl-ATP diphosphatase activity"/>
    <property type="evidence" value="ECO:0007669"/>
    <property type="project" value="UniProtKB-EC"/>
</dbReference>
<keyword evidence="8" id="KW-0067">ATP-binding</keyword>
<keyword evidence="9" id="KW-0368">Histidine biosynthesis</keyword>
<evidence type="ECO:0000256" key="1">
    <source>
        <dbReference type="ARBA" id="ARBA00001460"/>
    </source>
</evidence>
<gene>
    <name evidence="10" type="ORF">JOF43_002941</name>
</gene>
<dbReference type="SUPFAM" id="SSF101386">
    <property type="entry name" value="all-alpha NTP pyrophosphatases"/>
    <property type="match status" value="1"/>
</dbReference>
<dbReference type="EC" id="3.6.1.31" evidence="3"/>
<dbReference type="InterPro" id="IPR021130">
    <property type="entry name" value="PRib-ATP_PPHydrolase-like"/>
</dbReference>
<evidence type="ECO:0000256" key="6">
    <source>
        <dbReference type="ARBA" id="ARBA00022741"/>
    </source>
</evidence>
<keyword evidence="7 10" id="KW-0378">Hydrolase</keyword>